<dbReference type="SUPFAM" id="SSF57903">
    <property type="entry name" value="FYVE/PHD zinc finger"/>
    <property type="match status" value="1"/>
</dbReference>
<feature type="region of interest" description="Disordered" evidence="1">
    <location>
        <begin position="153"/>
        <end position="188"/>
    </location>
</feature>
<reference evidence="2" key="1">
    <citation type="submission" date="2021-01" db="EMBL/GenBank/DDBJ databases">
        <authorList>
            <person name="Corre E."/>
            <person name="Pelletier E."/>
            <person name="Niang G."/>
            <person name="Scheremetjew M."/>
            <person name="Finn R."/>
            <person name="Kale V."/>
            <person name="Holt S."/>
            <person name="Cochrane G."/>
            <person name="Meng A."/>
            <person name="Brown T."/>
            <person name="Cohen L."/>
        </authorList>
    </citation>
    <scope>NUCLEOTIDE SEQUENCE</scope>
    <source>
        <strain evidence="2">Pbaha01</strain>
    </source>
</reference>
<organism evidence="2">
    <name type="scientific">Pyrodinium bahamense</name>
    <dbReference type="NCBI Taxonomy" id="73915"/>
    <lineage>
        <taxon>Eukaryota</taxon>
        <taxon>Sar</taxon>
        <taxon>Alveolata</taxon>
        <taxon>Dinophyceae</taxon>
        <taxon>Gonyaulacales</taxon>
        <taxon>Pyrocystaceae</taxon>
        <taxon>Pyrodinium</taxon>
    </lineage>
</organism>
<dbReference type="SUPFAM" id="SSF53254">
    <property type="entry name" value="Phosphoglycerate mutase-like"/>
    <property type="match status" value="1"/>
</dbReference>
<dbReference type="Gene3D" id="3.40.50.1240">
    <property type="entry name" value="Phosphoglycerate mutase-like"/>
    <property type="match status" value="1"/>
</dbReference>
<feature type="compositionally biased region" description="Low complexity" evidence="1">
    <location>
        <begin position="173"/>
        <end position="183"/>
    </location>
</feature>
<dbReference type="PANTHER" id="PTHR48100:SF1">
    <property type="entry name" value="HISTIDINE PHOSPHATASE FAMILY PROTEIN-RELATED"/>
    <property type="match status" value="1"/>
</dbReference>
<dbReference type="SMART" id="SM00855">
    <property type="entry name" value="PGAM"/>
    <property type="match status" value="1"/>
</dbReference>
<dbReference type="InterPro" id="IPR029033">
    <property type="entry name" value="His_PPase_superfam"/>
</dbReference>
<accession>A0A7S0ATR0</accession>
<dbReference type="CDD" id="cd00065">
    <property type="entry name" value="FYVE_like_SF"/>
    <property type="match status" value="1"/>
</dbReference>
<dbReference type="CDD" id="cd07067">
    <property type="entry name" value="HP_PGM_like"/>
    <property type="match status" value="1"/>
</dbReference>
<dbReference type="InterPro" id="IPR013078">
    <property type="entry name" value="His_Pase_superF_clade-1"/>
</dbReference>
<name>A0A7S0ATR0_9DINO</name>
<protein>
    <submittedName>
        <fullName evidence="2">Uncharacterized protein</fullName>
    </submittedName>
</protein>
<dbReference type="AlphaFoldDB" id="A0A7S0ATR0"/>
<proteinExistence type="predicted"/>
<dbReference type="PANTHER" id="PTHR48100">
    <property type="entry name" value="BROAD-SPECIFICITY PHOSPHATASE YOR283W-RELATED"/>
    <property type="match status" value="1"/>
</dbReference>
<dbReference type="InterPro" id="IPR050275">
    <property type="entry name" value="PGM_Phosphatase"/>
</dbReference>
<sequence length="493" mass="54646">MVVSAPMVLPCKGCWHCELCGQMTPPIVGSLIAGARHRCRSCERTVCDNCSIVPLKGVRTCRTCYLQLDTEKASTGSPREKYVFLLRHAQSTWNQNVELVNTFRRCSLQGFSAKDVFCRAAVLMAREAWNKDHPISQEGVRQTGELRRKIAEAENSRRQQPPTGSPRPDHAQGGSCSSSSSGCPDTEQERVRRYYDNFLSRRQLVYCSPLLRALQTAHLALPEEDGWGAIKLLKDARERFSFVFERDCIGTDVGAQIVERAMQMGQGPPGSLHRLQHRVDATDCAQKWWSDEPETEAEVEARLEALWRRLLVEDGDDSCVLVTHSNLIKALVMRFGEVEDGDQLRGRRRGGGRPRDPSGDSEAEPMPGPAGTWEGNNRLQPDGPTGLHPNPDPDDEDDPDSGSTDAESEPSAAWQVVDGGPEALRRPKLERLQNCGVLGLRCVLEAPRQDLYPEVDGWVDVDSPAPVAAARCAAEPRWVAKDALLMFDSVLVK</sequence>
<dbReference type="GO" id="GO:0005737">
    <property type="term" value="C:cytoplasm"/>
    <property type="evidence" value="ECO:0007669"/>
    <property type="project" value="TreeGrafter"/>
</dbReference>
<dbReference type="GO" id="GO:0016791">
    <property type="term" value="F:phosphatase activity"/>
    <property type="evidence" value="ECO:0007669"/>
    <property type="project" value="TreeGrafter"/>
</dbReference>
<dbReference type="InterPro" id="IPR011011">
    <property type="entry name" value="Znf_FYVE_PHD"/>
</dbReference>
<evidence type="ECO:0000256" key="1">
    <source>
        <dbReference type="SAM" id="MobiDB-lite"/>
    </source>
</evidence>
<evidence type="ECO:0000313" key="2">
    <source>
        <dbReference type="EMBL" id="CAD8373884.1"/>
    </source>
</evidence>
<gene>
    <name evidence="2" type="ORF">PBAH0796_LOCUS21577</name>
</gene>
<feature type="region of interest" description="Disordered" evidence="1">
    <location>
        <begin position="342"/>
        <end position="418"/>
    </location>
</feature>
<dbReference type="EMBL" id="HBEG01035249">
    <property type="protein sequence ID" value="CAD8373884.1"/>
    <property type="molecule type" value="Transcribed_RNA"/>
</dbReference>